<dbReference type="AlphaFoldDB" id="S4NVS5"/>
<feature type="non-terminal residue" evidence="1">
    <location>
        <position position="1"/>
    </location>
</feature>
<dbReference type="EMBL" id="GAIX01009714">
    <property type="protein sequence ID" value="JAA82846.1"/>
    <property type="molecule type" value="Transcribed_RNA"/>
</dbReference>
<reference evidence="1" key="1">
    <citation type="journal article" date="2013" name="BMC Genomics">
        <title>Unscrambling butterfly oogenesis.</title>
        <authorList>
            <person name="Carter J.M."/>
            <person name="Baker S.C."/>
            <person name="Pink R."/>
            <person name="Carter D.R."/>
            <person name="Collins A."/>
            <person name="Tomlin J."/>
            <person name="Gibbs M."/>
            <person name="Breuker C.J."/>
        </authorList>
    </citation>
    <scope>NUCLEOTIDE SEQUENCE</scope>
    <source>
        <tissue evidence="1">Ovary</tissue>
    </source>
</reference>
<sequence>YITTIVEEYTTIPHLIISSNSYSATRYTCCVIELGAYKYRSTYARHTLLYFNLEKRSALLAVLANRYF</sequence>
<name>S4NVS5_9NEOP</name>
<protein>
    <submittedName>
        <fullName evidence="1">Uncharacterized protein</fullName>
    </submittedName>
</protein>
<accession>S4NVS5</accession>
<evidence type="ECO:0000313" key="1">
    <source>
        <dbReference type="EMBL" id="JAA82846.1"/>
    </source>
</evidence>
<feature type="non-terminal residue" evidence="1">
    <location>
        <position position="68"/>
    </location>
</feature>
<organism evidence="1">
    <name type="scientific">Pararge aegeria</name>
    <name type="common">speckled wood butterfly</name>
    <dbReference type="NCBI Taxonomy" id="116150"/>
    <lineage>
        <taxon>Eukaryota</taxon>
        <taxon>Metazoa</taxon>
        <taxon>Ecdysozoa</taxon>
        <taxon>Arthropoda</taxon>
        <taxon>Hexapoda</taxon>
        <taxon>Insecta</taxon>
        <taxon>Pterygota</taxon>
        <taxon>Neoptera</taxon>
        <taxon>Endopterygota</taxon>
        <taxon>Lepidoptera</taxon>
        <taxon>Glossata</taxon>
        <taxon>Ditrysia</taxon>
        <taxon>Papilionoidea</taxon>
        <taxon>Nymphalidae</taxon>
        <taxon>Satyrinae</taxon>
        <taxon>Satyrini</taxon>
        <taxon>Parargina</taxon>
        <taxon>Pararge</taxon>
    </lineage>
</organism>
<proteinExistence type="predicted"/>
<reference evidence="1" key="2">
    <citation type="submission" date="2013-05" db="EMBL/GenBank/DDBJ databases">
        <authorList>
            <person name="Carter J.-M."/>
            <person name="Baker S.C."/>
            <person name="Pink R."/>
            <person name="Carter D.R.F."/>
            <person name="Collins A."/>
            <person name="Tomlin J."/>
            <person name="Gibbs M."/>
            <person name="Breuker C.J."/>
        </authorList>
    </citation>
    <scope>NUCLEOTIDE SEQUENCE</scope>
    <source>
        <tissue evidence="1">Ovary</tissue>
    </source>
</reference>